<accession>A0ABW7EJZ9</accession>
<protein>
    <recommendedName>
        <fullName evidence="3">Phage tail assembly chaperone protein, E, or 41 or 14</fullName>
    </recommendedName>
</protein>
<dbReference type="RefSeq" id="WP_394469876.1">
    <property type="nucleotide sequence ID" value="NZ_JBIGHY010000002.1"/>
</dbReference>
<sequence>MSAGLTLVVGGKAMPLAPLNYKALKAQRENIRRVSVMEFTNAYELFDALTGVIHASLARGAPELTVDQVEEALDEPTAEVLYNEVLRISFPAQAGEAAAASPSGASTGTP</sequence>
<evidence type="ECO:0008006" key="3">
    <source>
        <dbReference type="Google" id="ProtNLM"/>
    </source>
</evidence>
<gene>
    <name evidence="1" type="ORF">ACG02S_07795</name>
</gene>
<proteinExistence type="predicted"/>
<evidence type="ECO:0000313" key="2">
    <source>
        <dbReference type="Proteomes" id="UP001606300"/>
    </source>
</evidence>
<evidence type="ECO:0000313" key="1">
    <source>
        <dbReference type="EMBL" id="MFG6413801.1"/>
    </source>
</evidence>
<comment type="caution">
    <text evidence="1">The sequence shown here is derived from an EMBL/GenBank/DDBJ whole genome shotgun (WGS) entry which is preliminary data.</text>
</comment>
<organism evidence="1 2">
    <name type="scientific">Pelomonas dachongensis</name>
    <dbReference type="NCBI Taxonomy" id="3299029"/>
    <lineage>
        <taxon>Bacteria</taxon>
        <taxon>Pseudomonadati</taxon>
        <taxon>Pseudomonadota</taxon>
        <taxon>Betaproteobacteria</taxon>
        <taxon>Burkholderiales</taxon>
        <taxon>Sphaerotilaceae</taxon>
        <taxon>Roseateles</taxon>
    </lineage>
</organism>
<keyword evidence="2" id="KW-1185">Reference proteome</keyword>
<dbReference type="Proteomes" id="UP001606300">
    <property type="component" value="Unassembled WGS sequence"/>
</dbReference>
<name>A0ABW7EJZ9_9BURK</name>
<reference evidence="1 2" key="1">
    <citation type="submission" date="2024-09" db="EMBL/GenBank/DDBJ databases">
        <title>Novel species of the genus Pelomonas and Roseateles isolated from streams.</title>
        <authorList>
            <person name="Lu H."/>
        </authorList>
    </citation>
    <scope>NUCLEOTIDE SEQUENCE [LARGE SCALE GENOMIC DNA]</scope>
    <source>
        <strain evidence="1 2">DC23W</strain>
    </source>
</reference>
<dbReference type="EMBL" id="JBIGHY010000002">
    <property type="protein sequence ID" value="MFG6413801.1"/>
    <property type="molecule type" value="Genomic_DNA"/>
</dbReference>